<dbReference type="InterPro" id="IPR049435">
    <property type="entry name" value="Cas_Cas6_C"/>
</dbReference>
<dbReference type="InterPro" id="IPR045747">
    <property type="entry name" value="CRISPR-assoc_prot_Cas6_N_sf"/>
</dbReference>
<dbReference type="CDD" id="cd21140">
    <property type="entry name" value="Cas6_I-like"/>
    <property type="match status" value="1"/>
</dbReference>
<sequence length="233" mass="27421">MRCVFSFQIEYFPIKYRLLLLSFIKEITRSQSEEFYQSFFVEREKETKRFSFAPYFPNIRIDGDLIVSEELNLTVSSTNMEMMIYLINGIQQKREYSYKGRVMKFTGMKMVKEKPIVQSQVWFKTLSPILVESKERKPLLVGDDNFEEELNIISSKIMQSKYGRTLYQPIKILKHQMKKSVVKENLHQSSGDLYFTGNTGRFLLEGDPRDLRIFYSEGIALRSNQGFGCIDVL</sequence>
<dbReference type="EMBL" id="JBBMFN010000027">
    <property type="protein sequence ID" value="MEQ2466414.1"/>
    <property type="molecule type" value="Genomic_DNA"/>
</dbReference>
<keyword evidence="4" id="KW-1185">Reference proteome</keyword>
<keyword evidence="1" id="KW-0051">Antiviral defense</keyword>
<dbReference type="NCBIfam" id="TIGR01877">
    <property type="entry name" value="cas_cas6"/>
    <property type="match status" value="1"/>
</dbReference>
<name>A0ABV1F3G8_9BACI</name>
<proteinExistence type="predicted"/>
<accession>A0ABV1F3G8</accession>
<dbReference type="InterPro" id="IPR010156">
    <property type="entry name" value="CRISPR-assoc_prot_Cas6"/>
</dbReference>
<evidence type="ECO:0000259" key="2">
    <source>
        <dbReference type="Pfam" id="PF01881"/>
    </source>
</evidence>
<dbReference type="PANTHER" id="PTHR36984">
    <property type="entry name" value="CRISPR-ASSOCIATED ENDORIBONUCLEASE CAS6 1"/>
    <property type="match status" value="1"/>
</dbReference>
<dbReference type="Gene3D" id="3.30.70.1890">
    <property type="match status" value="1"/>
</dbReference>
<evidence type="ECO:0000313" key="3">
    <source>
        <dbReference type="EMBL" id="MEQ2466414.1"/>
    </source>
</evidence>
<dbReference type="Pfam" id="PF01881">
    <property type="entry name" value="Cas_Cas6_C"/>
    <property type="match status" value="1"/>
</dbReference>
<evidence type="ECO:0000256" key="1">
    <source>
        <dbReference type="ARBA" id="ARBA00023118"/>
    </source>
</evidence>
<comment type="caution">
    <text evidence="3">The sequence shown here is derived from an EMBL/GenBank/DDBJ whole genome shotgun (WGS) entry which is preliminary data.</text>
</comment>
<organism evidence="3 4">
    <name type="scientific">Niallia hominis</name>
    <dbReference type="NCBI Taxonomy" id="3133173"/>
    <lineage>
        <taxon>Bacteria</taxon>
        <taxon>Bacillati</taxon>
        <taxon>Bacillota</taxon>
        <taxon>Bacilli</taxon>
        <taxon>Bacillales</taxon>
        <taxon>Bacillaceae</taxon>
        <taxon>Niallia</taxon>
    </lineage>
</organism>
<dbReference type="PANTHER" id="PTHR36984:SF3">
    <property type="entry name" value="CRISPR-ASSOCIATED ENDORIBONUCLEASE CAS6"/>
    <property type="match status" value="1"/>
</dbReference>
<feature type="domain" description="CRISPR associated protein Cas6 C-terminal" evidence="2">
    <location>
        <begin position="112"/>
        <end position="232"/>
    </location>
</feature>
<dbReference type="Proteomes" id="UP001465426">
    <property type="component" value="Unassembled WGS sequence"/>
</dbReference>
<dbReference type="RefSeq" id="WP_031539846.1">
    <property type="nucleotide sequence ID" value="NZ_JBBMFN010000027.1"/>
</dbReference>
<gene>
    <name evidence="3" type="primary">cas6</name>
    <name evidence="3" type="ORF">WMO63_12120</name>
</gene>
<reference evidence="3 4" key="1">
    <citation type="submission" date="2024-03" db="EMBL/GenBank/DDBJ databases">
        <title>Human intestinal bacterial collection.</title>
        <authorList>
            <person name="Pauvert C."/>
            <person name="Hitch T.C.A."/>
            <person name="Clavel T."/>
        </authorList>
    </citation>
    <scope>NUCLEOTIDE SEQUENCE [LARGE SCALE GENOMIC DNA]</scope>
    <source>
        <strain evidence="3 4">CLA-SR-H024</strain>
    </source>
</reference>
<evidence type="ECO:0000313" key="4">
    <source>
        <dbReference type="Proteomes" id="UP001465426"/>
    </source>
</evidence>
<protein>
    <submittedName>
        <fullName evidence="3">CRISPR-associated endoribonuclease Cas6</fullName>
    </submittedName>
</protein>
<dbReference type="Gene3D" id="3.30.70.1900">
    <property type="match status" value="1"/>
</dbReference>